<sequence length="72" mass="7934">MSKTIILKINNGKSTIKEFFIQANKGQTLVIKAQAKVNYQFIDENTGFGPEIITTKRVGDDLVVVFERGGGC</sequence>
<reference evidence="1 2" key="1">
    <citation type="submission" date="2014-11" db="EMBL/GenBank/DDBJ databases">
        <title>Pan-genome of Gallibacterium spp.</title>
        <authorList>
            <person name="Kudirkiene E."/>
            <person name="Bojesen A.M."/>
        </authorList>
    </citation>
    <scope>NUCLEOTIDE SEQUENCE [LARGE SCALE GENOMIC DNA]</scope>
    <source>
        <strain evidence="1 2">18469/18</strain>
    </source>
</reference>
<protein>
    <submittedName>
        <fullName evidence="1">Uncharacterized protein</fullName>
    </submittedName>
</protein>
<evidence type="ECO:0000313" key="1">
    <source>
        <dbReference type="EMBL" id="OBX06250.1"/>
    </source>
</evidence>
<proteinExistence type="predicted"/>
<comment type="caution">
    <text evidence="1">The sequence shown here is derived from an EMBL/GenBank/DDBJ whole genome shotgun (WGS) entry which is preliminary data.</text>
</comment>
<dbReference type="EMBL" id="JTJU01000106">
    <property type="protein sequence ID" value="OBX06250.1"/>
    <property type="molecule type" value="Genomic_DNA"/>
</dbReference>
<accession>A0AB36DZ64</accession>
<evidence type="ECO:0000313" key="2">
    <source>
        <dbReference type="Proteomes" id="UP000092527"/>
    </source>
</evidence>
<organism evidence="1 2">
    <name type="scientific">Gallibacterium salpingitidis</name>
    <dbReference type="NCBI Taxonomy" id="505341"/>
    <lineage>
        <taxon>Bacteria</taxon>
        <taxon>Pseudomonadati</taxon>
        <taxon>Pseudomonadota</taxon>
        <taxon>Gammaproteobacteria</taxon>
        <taxon>Pasteurellales</taxon>
        <taxon>Pasteurellaceae</taxon>
        <taxon>Gallibacterium</taxon>
    </lineage>
</organism>
<dbReference type="RefSeq" id="WP_066113115.1">
    <property type="nucleotide sequence ID" value="NZ_JTJT01000040.1"/>
</dbReference>
<dbReference type="AlphaFoldDB" id="A0AB36DZ64"/>
<gene>
    <name evidence="1" type="ORF">QV09_12335</name>
</gene>
<name>A0AB36DZ64_9PAST</name>
<dbReference type="Proteomes" id="UP000092527">
    <property type="component" value="Unassembled WGS sequence"/>
</dbReference>